<comment type="caution">
    <text evidence="2">The sequence shown here is derived from an EMBL/GenBank/DDBJ whole genome shotgun (WGS) entry which is preliminary data.</text>
</comment>
<dbReference type="Proteomes" id="UP001153076">
    <property type="component" value="Unassembled WGS sequence"/>
</dbReference>
<evidence type="ECO:0000256" key="1">
    <source>
        <dbReference type="SAM" id="MobiDB-lite"/>
    </source>
</evidence>
<dbReference type="OrthoDB" id="1907763at2759"/>
<reference evidence="2" key="1">
    <citation type="submission" date="2022-04" db="EMBL/GenBank/DDBJ databases">
        <title>Carnegiea gigantea Genome sequencing and assembly v2.</title>
        <authorList>
            <person name="Copetti D."/>
            <person name="Sanderson M.J."/>
            <person name="Burquez A."/>
            <person name="Wojciechowski M.F."/>
        </authorList>
    </citation>
    <scope>NUCLEOTIDE SEQUENCE</scope>
    <source>
        <strain evidence="2">SGP5-SGP5p</strain>
        <tissue evidence="2">Aerial part</tissue>
    </source>
</reference>
<dbReference type="EMBL" id="JAKOGI010000010">
    <property type="protein sequence ID" value="KAJ8451198.1"/>
    <property type="molecule type" value="Genomic_DNA"/>
</dbReference>
<accession>A0A9Q1QQ75</accession>
<protein>
    <submittedName>
        <fullName evidence="2">Uncharacterized protein</fullName>
    </submittedName>
</protein>
<dbReference type="AlphaFoldDB" id="A0A9Q1QQ75"/>
<sequence>MRPSRICASRDATTSYRSPVRIIIVEHCATRTAETALPVNRPYIPRLNREKVERERREERMKQVPVEYLAELEDHGATVAMDVDDVDPLEVFGEGLVVIRNAGTENELNRMTIFVSGKISNLMATAMMLRNETNALSNGSSGTRNTQGLNFKEIIK</sequence>
<feature type="compositionally biased region" description="Polar residues" evidence="1">
    <location>
        <begin position="136"/>
        <end position="149"/>
    </location>
</feature>
<keyword evidence="3" id="KW-1185">Reference proteome</keyword>
<gene>
    <name evidence="2" type="ORF">Cgig2_013970</name>
</gene>
<feature type="region of interest" description="Disordered" evidence="1">
    <location>
        <begin position="136"/>
        <end position="156"/>
    </location>
</feature>
<evidence type="ECO:0000313" key="2">
    <source>
        <dbReference type="EMBL" id="KAJ8451198.1"/>
    </source>
</evidence>
<proteinExistence type="predicted"/>
<name>A0A9Q1QQ75_9CARY</name>
<evidence type="ECO:0000313" key="3">
    <source>
        <dbReference type="Proteomes" id="UP001153076"/>
    </source>
</evidence>
<organism evidence="2 3">
    <name type="scientific">Carnegiea gigantea</name>
    <dbReference type="NCBI Taxonomy" id="171969"/>
    <lineage>
        <taxon>Eukaryota</taxon>
        <taxon>Viridiplantae</taxon>
        <taxon>Streptophyta</taxon>
        <taxon>Embryophyta</taxon>
        <taxon>Tracheophyta</taxon>
        <taxon>Spermatophyta</taxon>
        <taxon>Magnoliopsida</taxon>
        <taxon>eudicotyledons</taxon>
        <taxon>Gunneridae</taxon>
        <taxon>Pentapetalae</taxon>
        <taxon>Caryophyllales</taxon>
        <taxon>Cactineae</taxon>
        <taxon>Cactaceae</taxon>
        <taxon>Cactoideae</taxon>
        <taxon>Echinocereeae</taxon>
        <taxon>Carnegiea</taxon>
    </lineage>
</organism>